<name>A0A3P3YHY1_PLABS</name>
<evidence type="ECO:0000313" key="3">
    <source>
        <dbReference type="EMBL" id="SPQ99798.1"/>
    </source>
</evidence>
<evidence type="ECO:0000256" key="1">
    <source>
        <dbReference type="SAM" id="MobiDB-lite"/>
    </source>
</evidence>
<feature type="region of interest" description="Disordered" evidence="1">
    <location>
        <begin position="370"/>
        <end position="479"/>
    </location>
</feature>
<feature type="region of interest" description="Disordered" evidence="1">
    <location>
        <begin position="41"/>
        <end position="63"/>
    </location>
</feature>
<dbReference type="AlphaFoldDB" id="A0A3P3YHY1"/>
<organism evidence="3 4">
    <name type="scientific">Plasmodiophora brassicae</name>
    <name type="common">Clubroot disease agent</name>
    <dbReference type="NCBI Taxonomy" id="37360"/>
    <lineage>
        <taxon>Eukaryota</taxon>
        <taxon>Sar</taxon>
        <taxon>Rhizaria</taxon>
        <taxon>Endomyxa</taxon>
        <taxon>Phytomyxea</taxon>
        <taxon>Plasmodiophorida</taxon>
        <taxon>Plasmodiophoridae</taxon>
        <taxon>Plasmodiophora</taxon>
    </lineage>
</organism>
<accession>A0A3P3YHY1</accession>
<geneLocation type="mitochondrion" evidence="3"/>
<feature type="chain" id="PRO_5018210782" evidence="2">
    <location>
        <begin position="21"/>
        <end position="561"/>
    </location>
</feature>
<dbReference type="EMBL" id="OVEO01000012">
    <property type="protein sequence ID" value="SPQ99798.1"/>
    <property type="molecule type" value="Genomic_DNA"/>
</dbReference>
<keyword evidence="3" id="KW-0496">Mitochondrion</keyword>
<keyword evidence="2" id="KW-0732">Signal</keyword>
<evidence type="ECO:0000256" key="2">
    <source>
        <dbReference type="SAM" id="SignalP"/>
    </source>
</evidence>
<evidence type="ECO:0000313" key="4">
    <source>
        <dbReference type="Proteomes" id="UP000290189"/>
    </source>
</evidence>
<dbReference type="Proteomes" id="UP000290189">
    <property type="component" value="Unassembled WGS sequence"/>
</dbReference>
<gene>
    <name evidence="3" type="ORF">PLBR_LOCUS7013</name>
</gene>
<proteinExistence type="predicted"/>
<feature type="signal peptide" evidence="2">
    <location>
        <begin position="1"/>
        <end position="20"/>
    </location>
</feature>
<reference evidence="3 4" key="1">
    <citation type="submission" date="2018-03" db="EMBL/GenBank/DDBJ databases">
        <authorList>
            <person name="Fogelqvist J."/>
        </authorList>
    </citation>
    <scope>NUCLEOTIDE SEQUENCE [LARGE SCALE GENOMIC DNA]</scope>
</reference>
<protein>
    <submittedName>
        <fullName evidence="3">Uncharacterized protein</fullName>
    </submittedName>
</protein>
<feature type="compositionally biased region" description="Basic residues" evidence="1">
    <location>
        <begin position="381"/>
        <end position="395"/>
    </location>
</feature>
<sequence>MAWSWATSLALLAAALAVNASGSGLRPVLLLNDESLGAMRPRTTAPQATVPVVPSPRGESGTGDVDVDAQLRQAADAATMSCEFLKSVIEDLSAGPDLLTSMVSVGRSDQPAQVTGAQVLTYWVNYHSIMASVQSWIAAVDPNSPDDVFNIGQAVYKLIESARYDVVDVASLEEPFKDFLTTDSGLADFRTHAAIQLLPGQELDLHLLGGLDLTDELAARLMPPAVCHLFTMTKTDPTDVVRIENTINAIRQLQLDKALCGDLYLRIEALATYLTVLDALLPLISTHPRYAEIHTTTNPVSDTMTEYLSTWRKMQLEIIHEYLDRRVRRHGARNRPLSSSSLLHRIRIALAKTAVSKAVVNVDVADLTTPIYPRSEPRPRPSMKKRRRRRKKKNTSGKAETDVDVTLPEHNDEELEIKPSMQEPSASGSDASEVPRNERSSIKGSVEAESDANGKESRSKRTVASDKLIASRKVPESTATPAEALKAKLRDLPSRMADFVGDMLTVFTMRESRTRNSMVFFDKQSGAPVFSMHRPHGGKQKPIRNDVLGRIRDKLRMHFDL</sequence>